<dbReference type="Pfam" id="PF00076">
    <property type="entry name" value="RRM_1"/>
    <property type="match status" value="3"/>
</dbReference>
<dbReference type="Proteomes" id="UP000031668">
    <property type="component" value="Unassembled WGS sequence"/>
</dbReference>
<feature type="compositionally biased region" description="Basic and acidic residues" evidence="3">
    <location>
        <begin position="443"/>
        <end position="459"/>
    </location>
</feature>
<feature type="compositionally biased region" description="Pro residues" evidence="3">
    <location>
        <begin position="580"/>
        <end position="589"/>
    </location>
</feature>
<dbReference type="InterPro" id="IPR035979">
    <property type="entry name" value="RBD_domain_sf"/>
</dbReference>
<feature type="domain" description="RRM" evidence="4">
    <location>
        <begin position="220"/>
        <end position="303"/>
    </location>
</feature>
<feature type="compositionally biased region" description="Low complexity" evidence="3">
    <location>
        <begin position="433"/>
        <end position="442"/>
    </location>
</feature>
<dbReference type="SUPFAM" id="SSF54928">
    <property type="entry name" value="RNA-binding domain, RBD"/>
    <property type="match status" value="2"/>
</dbReference>
<dbReference type="PANTHER" id="PTHR21245">
    <property type="entry name" value="HETEROGENEOUS NUCLEAR RIBONUCLEOPROTEIN"/>
    <property type="match status" value="1"/>
</dbReference>
<evidence type="ECO:0000256" key="1">
    <source>
        <dbReference type="ARBA" id="ARBA00022884"/>
    </source>
</evidence>
<feature type="compositionally biased region" description="Basic and acidic residues" evidence="3">
    <location>
        <begin position="475"/>
        <end position="484"/>
    </location>
</feature>
<dbReference type="EMBL" id="JWZT01000629">
    <property type="protein sequence ID" value="KII73880.1"/>
    <property type="molecule type" value="Genomic_DNA"/>
</dbReference>
<protein>
    <submittedName>
        <fullName evidence="5">Heterogeneous nuclear ribonucleoprotein Q</fullName>
    </submittedName>
</protein>
<dbReference type="PROSITE" id="PS50102">
    <property type="entry name" value="RRM"/>
    <property type="match status" value="3"/>
</dbReference>
<dbReference type="Pfam" id="PF18360">
    <property type="entry name" value="hnRNP_Q_AcD"/>
    <property type="match status" value="1"/>
</dbReference>
<dbReference type="SMART" id="SM00360">
    <property type="entry name" value="RRM"/>
    <property type="match status" value="3"/>
</dbReference>
<keyword evidence="5" id="KW-0687">Ribonucleoprotein</keyword>
<feature type="compositionally biased region" description="Basic residues" evidence="3">
    <location>
        <begin position="391"/>
        <end position="400"/>
    </location>
</feature>
<dbReference type="OMA" id="PINESHM"/>
<keyword evidence="1 2" id="KW-0694">RNA-binding</keyword>
<organism evidence="5 6">
    <name type="scientific">Thelohanellus kitauei</name>
    <name type="common">Myxosporean</name>
    <dbReference type="NCBI Taxonomy" id="669202"/>
    <lineage>
        <taxon>Eukaryota</taxon>
        <taxon>Metazoa</taxon>
        <taxon>Cnidaria</taxon>
        <taxon>Myxozoa</taxon>
        <taxon>Myxosporea</taxon>
        <taxon>Bivalvulida</taxon>
        <taxon>Platysporina</taxon>
        <taxon>Myxobolidae</taxon>
        <taxon>Thelohanellus</taxon>
    </lineage>
</organism>
<evidence type="ECO:0000256" key="2">
    <source>
        <dbReference type="PROSITE-ProRule" id="PRU00176"/>
    </source>
</evidence>
<feature type="domain" description="RRM" evidence="4">
    <location>
        <begin position="139"/>
        <end position="218"/>
    </location>
</feature>
<feature type="domain" description="RRM" evidence="4">
    <location>
        <begin position="315"/>
        <end position="384"/>
    </location>
</feature>
<feature type="compositionally biased region" description="Pro residues" evidence="3">
    <location>
        <begin position="534"/>
        <end position="547"/>
    </location>
</feature>
<feature type="region of interest" description="Disordered" evidence="3">
    <location>
        <begin position="513"/>
        <end position="596"/>
    </location>
</feature>
<gene>
    <name evidence="5" type="ORF">RF11_06706</name>
</gene>
<keyword evidence="6" id="KW-1185">Reference proteome</keyword>
<dbReference type="CDD" id="cd00590">
    <property type="entry name" value="RRM_SF"/>
    <property type="match status" value="1"/>
</dbReference>
<dbReference type="OrthoDB" id="3800936at2759"/>
<dbReference type="GO" id="GO:0003723">
    <property type="term" value="F:RNA binding"/>
    <property type="evidence" value="ECO:0007669"/>
    <property type="project" value="UniProtKB-UniRule"/>
</dbReference>
<accession>A0A0C2NBZ9</accession>
<reference evidence="5 6" key="1">
    <citation type="journal article" date="2014" name="Genome Biol. Evol.">
        <title>The genome of the myxosporean Thelohanellus kitauei shows adaptations to nutrient acquisition within its fish host.</title>
        <authorList>
            <person name="Yang Y."/>
            <person name="Xiong J."/>
            <person name="Zhou Z."/>
            <person name="Huo F."/>
            <person name="Miao W."/>
            <person name="Ran C."/>
            <person name="Liu Y."/>
            <person name="Zhang J."/>
            <person name="Feng J."/>
            <person name="Wang M."/>
            <person name="Wang M."/>
            <person name="Wang L."/>
            <person name="Yao B."/>
        </authorList>
    </citation>
    <scope>NUCLEOTIDE SEQUENCE [LARGE SCALE GENOMIC DNA]</scope>
    <source>
        <strain evidence="5">Wuqing</strain>
    </source>
</reference>
<dbReference type="GO" id="GO:1990904">
    <property type="term" value="C:ribonucleoprotein complex"/>
    <property type="evidence" value="ECO:0007669"/>
    <property type="project" value="UniProtKB-KW"/>
</dbReference>
<dbReference type="InterPro" id="IPR041337">
    <property type="entry name" value="hnRNP_Q_AcD"/>
</dbReference>
<evidence type="ECO:0000313" key="5">
    <source>
        <dbReference type="EMBL" id="KII73880.1"/>
    </source>
</evidence>
<evidence type="ECO:0000256" key="3">
    <source>
        <dbReference type="SAM" id="MobiDB-lite"/>
    </source>
</evidence>
<feature type="region of interest" description="Disordered" evidence="3">
    <location>
        <begin position="383"/>
        <end position="484"/>
    </location>
</feature>
<sequence>MESLSENLTRALNEITDRNILTLEQLQKRILHCLKELSENESLHVLESFLSNDLAAVEDKELFLYESFLDHVNSNQKPESLIVYLASDIKDISDKAKILELLERTRYTLTISSGQRRYGGPPPHWDGPPPGTGDEKFCSQVHIGKLEPRTFEDVLVPVLEECGHIYQLRIMVNSQTGENKGYAFVDFFTSSEAEKFISTYDGKSIGSSPPISVKLTVPNCRIFVAGFSSLKSKDEVENEFRSIFENLVDVKAFPGATGKRKNRGYVFLTFKTHDDASKARKKLQRGIIKVFNEAVREAEWAESADPTEETDIKPQTLYVRFGSSSITDEVLRNIFQEFGEIKSIDMFREFAFIEFATEEAASNALSVNERQVQDTMLTVGYSRTKKEGIMKKSKPKRRSGRQRDSRYLKQFRPPLFPRNSVQSDRNTRRDEYYYPPGSSYRGSFDDRRFPPNPPPHHDVYNNPRDIAYGSGQSMQHRDPPYRKDTLDAYSRQAPYPYPPRFGEDFAHRGHERYESGRNDWYPPPPGSGYTGQSYPPPQDLFRYPPPSVGDEPNVSMQTPYRPQPRGVSTVPINESHMFTHPPPPPPPPSSSNLGYW</sequence>
<evidence type="ECO:0000313" key="6">
    <source>
        <dbReference type="Proteomes" id="UP000031668"/>
    </source>
</evidence>
<evidence type="ECO:0000259" key="4">
    <source>
        <dbReference type="PROSITE" id="PS50102"/>
    </source>
</evidence>
<dbReference type="Gene3D" id="3.30.70.330">
    <property type="match status" value="3"/>
</dbReference>
<proteinExistence type="predicted"/>
<dbReference type="InterPro" id="IPR012677">
    <property type="entry name" value="Nucleotide-bd_a/b_plait_sf"/>
</dbReference>
<dbReference type="AlphaFoldDB" id="A0A0C2NBZ9"/>
<name>A0A0C2NBZ9_THEKT</name>
<comment type="caution">
    <text evidence="5">The sequence shown here is derived from an EMBL/GenBank/DDBJ whole genome shotgun (WGS) entry which is preliminary data.</text>
</comment>
<dbReference type="InterPro" id="IPR000504">
    <property type="entry name" value="RRM_dom"/>
</dbReference>